<sequence>MLTVPCGLVSSHTLDTHSLPASTVSVHVSVQAARHLGPVLHPSPHSPQCGSGCGKRYGPKGGLATHRLARAGVAAVVQRCGGAAQCGGPYPQQLSAKLGHHYSLHYCGMY</sequence>
<evidence type="ECO:0000313" key="2">
    <source>
        <dbReference type="Proteomes" id="UP000324222"/>
    </source>
</evidence>
<evidence type="ECO:0000313" key="1">
    <source>
        <dbReference type="EMBL" id="MPC68663.1"/>
    </source>
</evidence>
<organism evidence="1 2">
    <name type="scientific">Portunus trituberculatus</name>
    <name type="common">Swimming crab</name>
    <name type="synonym">Neptunus trituberculatus</name>
    <dbReference type="NCBI Taxonomy" id="210409"/>
    <lineage>
        <taxon>Eukaryota</taxon>
        <taxon>Metazoa</taxon>
        <taxon>Ecdysozoa</taxon>
        <taxon>Arthropoda</taxon>
        <taxon>Crustacea</taxon>
        <taxon>Multicrustacea</taxon>
        <taxon>Malacostraca</taxon>
        <taxon>Eumalacostraca</taxon>
        <taxon>Eucarida</taxon>
        <taxon>Decapoda</taxon>
        <taxon>Pleocyemata</taxon>
        <taxon>Brachyura</taxon>
        <taxon>Eubrachyura</taxon>
        <taxon>Portunoidea</taxon>
        <taxon>Portunidae</taxon>
        <taxon>Portuninae</taxon>
        <taxon>Portunus</taxon>
    </lineage>
</organism>
<dbReference type="Proteomes" id="UP000324222">
    <property type="component" value="Unassembled WGS sequence"/>
</dbReference>
<evidence type="ECO:0008006" key="3">
    <source>
        <dbReference type="Google" id="ProtNLM"/>
    </source>
</evidence>
<comment type="caution">
    <text evidence="1">The sequence shown here is derived from an EMBL/GenBank/DDBJ whole genome shotgun (WGS) entry which is preliminary data.</text>
</comment>
<dbReference type="AlphaFoldDB" id="A0A5B7HEX5"/>
<accession>A0A5B7HEX5</accession>
<reference evidence="1 2" key="1">
    <citation type="submission" date="2019-05" db="EMBL/GenBank/DDBJ databases">
        <title>Another draft genome of Portunus trituberculatus and its Hox gene families provides insights of decapod evolution.</title>
        <authorList>
            <person name="Jeong J.-H."/>
            <person name="Song I."/>
            <person name="Kim S."/>
            <person name="Choi T."/>
            <person name="Kim D."/>
            <person name="Ryu S."/>
            <person name="Kim W."/>
        </authorList>
    </citation>
    <scope>NUCLEOTIDE SEQUENCE [LARGE SCALE GENOMIC DNA]</scope>
    <source>
        <tissue evidence="1">Muscle</tissue>
    </source>
</reference>
<keyword evidence="2" id="KW-1185">Reference proteome</keyword>
<dbReference type="EMBL" id="VSRR010028192">
    <property type="protein sequence ID" value="MPC68663.1"/>
    <property type="molecule type" value="Genomic_DNA"/>
</dbReference>
<protein>
    <recommendedName>
        <fullName evidence="3">C2H2-type domain-containing protein</fullName>
    </recommendedName>
</protein>
<gene>
    <name evidence="1" type="ORF">E2C01_062867</name>
</gene>
<name>A0A5B7HEX5_PORTR</name>
<proteinExistence type="predicted"/>